<keyword evidence="3" id="KW-1185">Reference proteome</keyword>
<evidence type="ECO:0000313" key="3">
    <source>
        <dbReference type="Proteomes" id="UP001249394"/>
    </source>
</evidence>
<sequence length="96" mass="10677">MDDVRALRAWLERDEPLEGLLSAGELRIEERTSTDGPKGRLGPDIELVLQLLGHAATVVALTEYTNRAVKTWKNNRRRLQGGEPDSEIRPLGSDGE</sequence>
<feature type="region of interest" description="Disordered" evidence="1">
    <location>
        <begin position="75"/>
        <end position="96"/>
    </location>
</feature>
<evidence type="ECO:0000256" key="1">
    <source>
        <dbReference type="SAM" id="MobiDB-lite"/>
    </source>
</evidence>
<organism evidence="2 3">
    <name type="scientific">Streptomyces violaceus</name>
    <name type="common">Streptomyces venezuelae</name>
    <dbReference type="NCBI Taxonomy" id="1936"/>
    <lineage>
        <taxon>Bacteria</taxon>
        <taxon>Bacillati</taxon>
        <taxon>Actinomycetota</taxon>
        <taxon>Actinomycetes</taxon>
        <taxon>Kitasatosporales</taxon>
        <taxon>Streptomycetaceae</taxon>
        <taxon>Streptomyces</taxon>
    </lineage>
</organism>
<gene>
    <name evidence="2" type="ORF">RI060_20375</name>
</gene>
<dbReference type="EMBL" id="CP134213">
    <property type="protein sequence ID" value="WND19561.1"/>
    <property type="molecule type" value="Genomic_DNA"/>
</dbReference>
<dbReference type="Proteomes" id="UP001249394">
    <property type="component" value="Chromosome"/>
</dbReference>
<accession>A0ABY9U9L7</accession>
<proteinExistence type="predicted"/>
<reference evidence="2 3" key="1">
    <citation type="submission" date="2023-09" db="EMBL/GenBank/DDBJ databases">
        <title>The genome sequence of Streptomyces anthocyanicus.</title>
        <authorList>
            <person name="Mo P."/>
        </authorList>
    </citation>
    <scope>NUCLEOTIDE SEQUENCE [LARGE SCALE GENOMIC DNA]</scope>
    <source>
        <strain evidence="2 3">JCM 4387</strain>
    </source>
</reference>
<name>A0ABY9U9L7_STRVL</name>
<evidence type="ECO:0000313" key="2">
    <source>
        <dbReference type="EMBL" id="WND19561.1"/>
    </source>
</evidence>
<protein>
    <submittedName>
        <fullName evidence="2">Uncharacterized protein</fullName>
    </submittedName>
</protein>